<comment type="caution">
    <text evidence="1">The sequence shown here is derived from an EMBL/GenBank/DDBJ whole genome shotgun (WGS) entry which is preliminary data.</text>
</comment>
<dbReference type="EMBL" id="ABXB03000003">
    <property type="protein sequence ID" value="EFA22920.1"/>
    <property type="molecule type" value="Genomic_DNA"/>
</dbReference>
<evidence type="ECO:0000313" key="2">
    <source>
        <dbReference type="Proteomes" id="UP000003656"/>
    </source>
</evidence>
<protein>
    <submittedName>
        <fullName evidence="1">Uncharacterized protein</fullName>
    </submittedName>
</protein>
<name>D1NVR9_9BIFI</name>
<gene>
    <name evidence="1" type="ORF">BIFGAL_03962</name>
</gene>
<dbReference type="AlphaFoldDB" id="D1NVR9"/>
<dbReference type="Proteomes" id="UP000003656">
    <property type="component" value="Unassembled WGS sequence"/>
</dbReference>
<sequence length="88" mass="9903">MGTENIDYYFRQPPWLHQSPDRLVSKTAVPDPKPQFFLPSWSGRLQFRPPQTASPLTRLVSKTAVSPPKPRLSLPGWSGKLQVGFKSA</sequence>
<organism evidence="1 2">
    <name type="scientific">Bifidobacterium gallicum DSM 20093 = LMG 11596</name>
    <dbReference type="NCBI Taxonomy" id="561180"/>
    <lineage>
        <taxon>Bacteria</taxon>
        <taxon>Bacillati</taxon>
        <taxon>Actinomycetota</taxon>
        <taxon>Actinomycetes</taxon>
        <taxon>Bifidobacteriales</taxon>
        <taxon>Bifidobacteriaceae</taxon>
        <taxon>Bifidobacterium</taxon>
    </lineage>
</organism>
<proteinExistence type="predicted"/>
<reference evidence="1 2" key="1">
    <citation type="submission" date="2009-11" db="EMBL/GenBank/DDBJ databases">
        <authorList>
            <person name="Weinstock G."/>
            <person name="Sodergren E."/>
            <person name="Clifton S."/>
            <person name="Fulton L."/>
            <person name="Fulton B."/>
            <person name="Courtney L."/>
            <person name="Fronick C."/>
            <person name="Harrison M."/>
            <person name="Strong C."/>
            <person name="Farmer C."/>
            <person name="Delahaunty K."/>
            <person name="Markovic C."/>
            <person name="Hall O."/>
            <person name="Minx P."/>
            <person name="Tomlinson C."/>
            <person name="Mitreva M."/>
            <person name="Nelson J."/>
            <person name="Hou S."/>
            <person name="Wollam A."/>
            <person name="Pepin K.H."/>
            <person name="Johnson M."/>
            <person name="Bhonagiri V."/>
            <person name="Nash W.E."/>
            <person name="Warren W."/>
            <person name="Chinwalla A."/>
            <person name="Mardis E.R."/>
            <person name="Wilson R.K."/>
        </authorList>
    </citation>
    <scope>NUCLEOTIDE SEQUENCE [LARGE SCALE GENOMIC DNA]</scope>
    <source>
        <strain evidence="1 2">DSM 20093</strain>
    </source>
</reference>
<evidence type="ECO:0000313" key="1">
    <source>
        <dbReference type="EMBL" id="EFA22920.1"/>
    </source>
</evidence>
<accession>D1NVR9</accession>